<dbReference type="GO" id="GO:0043161">
    <property type="term" value="P:proteasome-mediated ubiquitin-dependent protein catabolic process"/>
    <property type="evidence" value="ECO:0007669"/>
    <property type="project" value="TreeGrafter"/>
</dbReference>
<dbReference type="GO" id="GO:0016607">
    <property type="term" value="C:nuclear speck"/>
    <property type="evidence" value="ECO:0007669"/>
    <property type="project" value="TreeGrafter"/>
</dbReference>
<dbReference type="STRING" id="984486.A0A1E3QM34"/>
<sequence>MSSGKPDEPHELANESEDDGLARLSQQYQRSRSVSAYDVLDTEVQQEESDSDDPMNERLEGGEEGDSEILQRLAGFLGRGPNGPSGEGLAALLGANGEGLAGFFGFEARGEVRGSALNLLIDGIARRDDSYLILETLNELSEKLLMMNNLVAERTIPANRLTKNIVDVLTDPLLMEELELQLVACRCLQNLLDLSTDYVPAVVANSGIEALQAKLLEISYIDLAEQALQTLEVISRVDGRAVMRRTGLGACFQYLDFFTIHAQRRVLTLAANATVRVGVRDYSKVQEVFPAIARVAAEYEDVPAAEKAWLAISNIVHAYQGHPDHLELLFADPRLLAKMCSVVAAMSPKKRSAQISYTVSLKLLQSLSLLVASSPQIACLVLQHGDTGSMIFSALNGYSENTQAEKMFSLDTLMSTPKELVLGFLNFICLVIPFNQTAQELSPLVGTFLHKQSAAYLERNAARRELYTRTDTWPCFRAFVDDIYALLIDIYPATVDFSTRRRVLVAFIRIFEVLSPSEITTISSDATIVSLLASVIIKSKSSVVEEIARRGARTVNDTLLLTGALYITEILIDKVPSVVEVFERDGLLQDAEGLLSCLDAFSEDDDPDQSHSAGEYDDEDEDIEDEDIEDEEHEHEGEHSENLGEDSESDSSHSSESNFIYTPPTLDADVAPQFAPSNAKQALGVLHLVCTALGKTYRAVQPSASTTKLEHMRLLQDVVRTLSSPELARIGWTKVWVDLRQALQGSNNVGVSSYELISSGVIDAMARALGPSGSRNCAECFSEVFDSEAGPLLVGKLQDALTRSESFEVISSDSKEGSIASCSIAMTKQVALELAFEGDGEEIPSVLRNLSLQVQAIATFQSIEQFLRGKIDFLDRLQDVMGEMSSDQWHLQFEINGEVIPVETAIYGAIYKSLQNDGEAVDPHQIWSKMHLVTFRKVLGVATPAPMDRSLLNDEGELEDSTPVSILRLLGSIRTHLRAPAALFVNWKLSAKLKRQLDEPLVVASGLLPHWCIQIARQFPFLFPLETRLYFLKSTSFGYSRMLQLWQSRASEDTDPASATSQLGAQHKQKVRIKREQMFPSALKVLALYGAHPSVLEIEFSDEVGTGLGPTLEFYAEVSKEFTRRELKLWRCEDFDVSEGYVGPGLFPAPLTGLEAEISVKLKQFAMLGKFIAKSLLDGRIVDFRFNPAFFRLTRTTDLDAVKEVDPQLWRSLLQLSGANLEDLSLSFTLPGYFDYPLRENGSAIDVGPANIDCYIAAVVDATVGVGVEKQLRAFVKGFSEVIPYESMHMFTPEEKVNLFGGSGELEDWSFEAIRSAVKAAHGYTSDHPTVINFVLVLSELDPALRRNFVQFLTGSPMLPLGGFKALKPEFTIVLKHNEDGLGPDDYLPSVMTCANYLKLPNYSSVGVMRERMLVAINEGLGAFLLS</sequence>
<dbReference type="Gene3D" id="1.25.10.10">
    <property type="entry name" value="Leucine-rich Repeat Variant"/>
    <property type="match status" value="1"/>
</dbReference>
<feature type="compositionally biased region" description="Polar residues" evidence="7">
    <location>
        <begin position="24"/>
        <end position="34"/>
    </location>
</feature>
<feature type="compositionally biased region" description="Acidic residues" evidence="7">
    <location>
        <begin position="40"/>
        <end position="54"/>
    </location>
</feature>
<feature type="active site" description="Glycyl thioester intermediate" evidence="6">
    <location>
        <position position="1394"/>
    </location>
</feature>
<dbReference type="GO" id="GO:0010994">
    <property type="term" value="P:free ubiquitin chain polymerization"/>
    <property type="evidence" value="ECO:0007669"/>
    <property type="project" value="EnsemblFungi"/>
</dbReference>
<evidence type="ECO:0000256" key="7">
    <source>
        <dbReference type="SAM" id="MobiDB-lite"/>
    </source>
</evidence>
<feature type="region of interest" description="Disordered" evidence="7">
    <location>
        <begin position="600"/>
        <end position="662"/>
    </location>
</feature>
<evidence type="ECO:0000256" key="6">
    <source>
        <dbReference type="PROSITE-ProRule" id="PRU00104"/>
    </source>
</evidence>
<dbReference type="PANTHER" id="PTHR45670">
    <property type="entry name" value="E3 UBIQUITIN-PROTEIN LIGASE TRIP12"/>
    <property type="match status" value="1"/>
</dbReference>
<dbReference type="InterPro" id="IPR045322">
    <property type="entry name" value="HECTD1/TRIP12-like"/>
</dbReference>
<evidence type="ECO:0000259" key="8">
    <source>
        <dbReference type="PROSITE" id="PS50237"/>
    </source>
</evidence>
<dbReference type="Gene3D" id="3.30.2410.10">
    <property type="entry name" value="Hect, E3 ligase catalytic domain"/>
    <property type="match status" value="1"/>
</dbReference>
<feature type="domain" description="HECT" evidence="8">
    <location>
        <begin position="1079"/>
        <end position="1427"/>
    </location>
</feature>
<evidence type="ECO:0000256" key="4">
    <source>
        <dbReference type="ARBA" id="ARBA00022679"/>
    </source>
</evidence>
<dbReference type="Pfam" id="PF00632">
    <property type="entry name" value="HECT"/>
    <property type="match status" value="1"/>
</dbReference>
<feature type="compositionally biased region" description="Basic and acidic residues" evidence="7">
    <location>
        <begin position="1"/>
        <end position="13"/>
    </location>
</feature>
<dbReference type="EC" id="2.3.2.26" evidence="3"/>
<evidence type="ECO:0000313" key="9">
    <source>
        <dbReference type="EMBL" id="ODQ78142.1"/>
    </source>
</evidence>
<dbReference type="PANTHER" id="PTHR45670:SF1">
    <property type="entry name" value="E3 UBIQUITIN-PROTEIN LIGASE HECTD1"/>
    <property type="match status" value="1"/>
</dbReference>
<dbReference type="GeneID" id="30147407"/>
<evidence type="ECO:0000256" key="3">
    <source>
        <dbReference type="ARBA" id="ARBA00012485"/>
    </source>
</evidence>
<organism evidence="9 10">
    <name type="scientific">Babjeviella inositovora NRRL Y-12698</name>
    <dbReference type="NCBI Taxonomy" id="984486"/>
    <lineage>
        <taxon>Eukaryota</taxon>
        <taxon>Fungi</taxon>
        <taxon>Dikarya</taxon>
        <taxon>Ascomycota</taxon>
        <taxon>Saccharomycotina</taxon>
        <taxon>Pichiomycetes</taxon>
        <taxon>Serinales incertae sedis</taxon>
        <taxon>Babjeviella</taxon>
    </lineage>
</organism>
<dbReference type="InterPro" id="IPR057948">
    <property type="entry name" value="TPR_TRIP12_N"/>
</dbReference>
<dbReference type="InterPro" id="IPR011989">
    <property type="entry name" value="ARM-like"/>
</dbReference>
<evidence type="ECO:0000256" key="5">
    <source>
        <dbReference type="ARBA" id="ARBA00022786"/>
    </source>
</evidence>
<dbReference type="GO" id="GO:1904855">
    <property type="term" value="F:proteasome regulatory particle binding"/>
    <property type="evidence" value="ECO:0007669"/>
    <property type="project" value="EnsemblFungi"/>
</dbReference>
<dbReference type="SUPFAM" id="SSF56204">
    <property type="entry name" value="Hect, E3 ligase catalytic domain"/>
    <property type="match status" value="1"/>
</dbReference>
<dbReference type="InterPro" id="IPR035983">
    <property type="entry name" value="Hect_E3_ubiquitin_ligase"/>
</dbReference>
<dbReference type="Gene3D" id="3.30.2160.10">
    <property type="entry name" value="Hect, E3 ligase catalytic domain"/>
    <property type="match status" value="1"/>
</dbReference>
<keyword evidence="10" id="KW-1185">Reference proteome</keyword>
<evidence type="ECO:0000313" key="10">
    <source>
        <dbReference type="Proteomes" id="UP000094336"/>
    </source>
</evidence>
<keyword evidence="4" id="KW-0808">Transferase</keyword>
<dbReference type="GO" id="GO:0061630">
    <property type="term" value="F:ubiquitin protein ligase activity"/>
    <property type="evidence" value="ECO:0007669"/>
    <property type="project" value="UniProtKB-EC"/>
</dbReference>
<feature type="compositionally biased region" description="Acidic residues" evidence="7">
    <location>
        <begin position="615"/>
        <end position="633"/>
    </location>
</feature>
<dbReference type="InterPro" id="IPR016024">
    <property type="entry name" value="ARM-type_fold"/>
</dbReference>
<dbReference type="Proteomes" id="UP000094336">
    <property type="component" value="Unassembled WGS sequence"/>
</dbReference>
<evidence type="ECO:0000256" key="2">
    <source>
        <dbReference type="ARBA" id="ARBA00006331"/>
    </source>
</evidence>
<dbReference type="GO" id="GO:0035519">
    <property type="term" value="P:protein K29-linked ubiquitination"/>
    <property type="evidence" value="ECO:0007669"/>
    <property type="project" value="EnsemblFungi"/>
</dbReference>
<dbReference type="Pfam" id="PF25579">
    <property type="entry name" value="TPR_TRIP12_N"/>
    <property type="match status" value="1"/>
</dbReference>
<keyword evidence="5 6" id="KW-0833">Ubl conjugation pathway</keyword>
<comment type="catalytic activity">
    <reaction evidence="1">
        <text>S-ubiquitinyl-[E2 ubiquitin-conjugating enzyme]-L-cysteine + [acceptor protein]-L-lysine = [E2 ubiquitin-conjugating enzyme]-L-cysteine + N(6)-ubiquitinyl-[acceptor protein]-L-lysine.</text>
        <dbReference type="EC" id="2.3.2.26"/>
    </reaction>
</comment>
<comment type="similarity">
    <text evidence="2">Belongs to the UPL family. K-HECT subfamily.</text>
</comment>
<proteinExistence type="inferred from homology"/>
<accession>A0A1E3QM34</accession>
<dbReference type="RefSeq" id="XP_018983470.1">
    <property type="nucleotide sequence ID" value="XM_019129554.1"/>
</dbReference>
<dbReference type="EMBL" id="KV454436">
    <property type="protein sequence ID" value="ODQ78142.1"/>
    <property type="molecule type" value="Genomic_DNA"/>
</dbReference>
<protein>
    <recommendedName>
        <fullName evidence="3">HECT-type E3 ubiquitin transferase</fullName>
        <ecNumber evidence="3">2.3.2.26</ecNumber>
    </recommendedName>
</protein>
<dbReference type="SMART" id="SM00119">
    <property type="entry name" value="HECTc"/>
    <property type="match status" value="1"/>
</dbReference>
<dbReference type="PROSITE" id="PS50237">
    <property type="entry name" value="HECT"/>
    <property type="match status" value="1"/>
</dbReference>
<dbReference type="InterPro" id="IPR000569">
    <property type="entry name" value="HECT_dom"/>
</dbReference>
<dbReference type="CDD" id="cd00078">
    <property type="entry name" value="HECTc"/>
    <property type="match status" value="1"/>
</dbReference>
<dbReference type="OrthoDB" id="423283at2759"/>
<reference evidence="10" key="1">
    <citation type="submission" date="2016-05" db="EMBL/GenBank/DDBJ databases">
        <title>Comparative genomics of biotechnologically important yeasts.</title>
        <authorList>
            <consortium name="DOE Joint Genome Institute"/>
            <person name="Riley R."/>
            <person name="Haridas S."/>
            <person name="Wolfe K.H."/>
            <person name="Lopes M.R."/>
            <person name="Hittinger C.T."/>
            <person name="Goker M."/>
            <person name="Salamov A."/>
            <person name="Wisecaver J."/>
            <person name="Long T.M."/>
            <person name="Aerts A.L."/>
            <person name="Barry K."/>
            <person name="Choi C."/>
            <person name="Clum A."/>
            <person name="Coughlan A.Y."/>
            <person name="Deshpande S."/>
            <person name="Douglass A.P."/>
            <person name="Hanson S.J."/>
            <person name="Klenk H.-P."/>
            <person name="Labutti K."/>
            <person name="Lapidus A."/>
            <person name="Lindquist E."/>
            <person name="Lipzen A."/>
            <person name="Meier-Kolthoff J.P."/>
            <person name="Ohm R.A."/>
            <person name="Otillar R.P."/>
            <person name="Pangilinan J."/>
            <person name="Peng Y."/>
            <person name="Rokas A."/>
            <person name="Rosa C.A."/>
            <person name="Scheuner C."/>
            <person name="Sibirny A.A."/>
            <person name="Slot J.C."/>
            <person name="Stielow J.B."/>
            <person name="Sun H."/>
            <person name="Kurtzman C.P."/>
            <person name="Blackwell M."/>
            <person name="Grigoriev I.V."/>
            <person name="Jeffries T.W."/>
        </authorList>
    </citation>
    <scope>NUCLEOTIDE SEQUENCE [LARGE SCALE GENOMIC DNA]</scope>
    <source>
        <strain evidence="10">NRRL Y-12698</strain>
    </source>
</reference>
<gene>
    <name evidence="9" type="ORF">BABINDRAFT_162815</name>
</gene>
<dbReference type="Gene3D" id="3.90.1750.10">
    <property type="entry name" value="Hect, E3 ligase catalytic domains"/>
    <property type="match status" value="1"/>
</dbReference>
<dbReference type="SUPFAM" id="SSF48371">
    <property type="entry name" value="ARM repeat"/>
    <property type="match status" value="1"/>
</dbReference>
<name>A0A1E3QM34_9ASCO</name>
<feature type="region of interest" description="Disordered" evidence="7">
    <location>
        <begin position="1"/>
        <end position="65"/>
    </location>
</feature>
<evidence type="ECO:0000256" key="1">
    <source>
        <dbReference type="ARBA" id="ARBA00000885"/>
    </source>
</evidence>